<dbReference type="GO" id="GO:0007508">
    <property type="term" value="P:larval heart development"/>
    <property type="evidence" value="ECO:0007669"/>
    <property type="project" value="TreeGrafter"/>
</dbReference>
<reference evidence="2" key="1">
    <citation type="journal article" date="2016" name="Insect Biochem. Mol. Biol.">
        <title>Multifaceted biological insights from a draft genome sequence of the tobacco hornworm moth, Manduca sexta.</title>
        <authorList>
            <person name="Kanost M.R."/>
            <person name="Arrese E.L."/>
            <person name="Cao X."/>
            <person name="Chen Y.R."/>
            <person name="Chellapilla S."/>
            <person name="Goldsmith M.R."/>
            <person name="Grosse-Wilde E."/>
            <person name="Heckel D.G."/>
            <person name="Herndon N."/>
            <person name="Jiang H."/>
            <person name="Papanicolaou A."/>
            <person name="Qu J."/>
            <person name="Soulages J.L."/>
            <person name="Vogel H."/>
            <person name="Walters J."/>
            <person name="Waterhouse R.M."/>
            <person name="Ahn S.J."/>
            <person name="Almeida F.C."/>
            <person name="An C."/>
            <person name="Aqrawi P."/>
            <person name="Bretschneider A."/>
            <person name="Bryant W.B."/>
            <person name="Bucks S."/>
            <person name="Chao H."/>
            <person name="Chevignon G."/>
            <person name="Christen J.M."/>
            <person name="Clarke D.F."/>
            <person name="Dittmer N.T."/>
            <person name="Ferguson L.C.F."/>
            <person name="Garavelou S."/>
            <person name="Gordon K.H.J."/>
            <person name="Gunaratna R.T."/>
            <person name="Han Y."/>
            <person name="Hauser F."/>
            <person name="He Y."/>
            <person name="Heidel-Fischer H."/>
            <person name="Hirsh A."/>
            <person name="Hu Y."/>
            <person name="Jiang H."/>
            <person name="Kalra D."/>
            <person name="Klinner C."/>
            <person name="Konig C."/>
            <person name="Kovar C."/>
            <person name="Kroll A.R."/>
            <person name="Kuwar S.S."/>
            <person name="Lee S.L."/>
            <person name="Lehman R."/>
            <person name="Li K."/>
            <person name="Li Z."/>
            <person name="Liang H."/>
            <person name="Lovelace S."/>
            <person name="Lu Z."/>
            <person name="Mansfield J.H."/>
            <person name="McCulloch K.J."/>
            <person name="Mathew T."/>
            <person name="Morton B."/>
            <person name="Muzny D.M."/>
            <person name="Neunemann D."/>
            <person name="Ongeri F."/>
            <person name="Pauchet Y."/>
            <person name="Pu L.L."/>
            <person name="Pyrousis I."/>
            <person name="Rao X.J."/>
            <person name="Redding A."/>
            <person name="Roesel C."/>
            <person name="Sanchez-Gracia A."/>
            <person name="Schaack S."/>
            <person name="Shukla A."/>
            <person name="Tetreau G."/>
            <person name="Wang Y."/>
            <person name="Xiong G.H."/>
            <person name="Traut W."/>
            <person name="Walsh T.K."/>
            <person name="Worley K.C."/>
            <person name="Wu D."/>
            <person name="Wu W."/>
            <person name="Wu Y.Q."/>
            <person name="Zhang X."/>
            <person name="Zou Z."/>
            <person name="Zucker H."/>
            <person name="Briscoe A.D."/>
            <person name="Burmester T."/>
            <person name="Clem R.J."/>
            <person name="Feyereisen R."/>
            <person name="Grimmelikhuijzen C.J.P."/>
            <person name="Hamodrakas S.J."/>
            <person name="Hansson B.S."/>
            <person name="Huguet E."/>
            <person name="Jermiin L.S."/>
            <person name="Lan Q."/>
            <person name="Lehman H.K."/>
            <person name="Lorenzen M."/>
            <person name="Merzendorfer H."/>
            <person name="Michalopoulos I."/>
            <person name="Morton D.B."/>
            <person name="Muthukrishnan S."/>
            <person name="Oakeshott J.G."/>
            <person name="Palmer W."/>
            <person name="Park Y."/>
            <person name="Passarelli A.L."/>
            <person name="Rozas J."/>
            <person name="Schwartz L.M."/>
            <person name="Smith W."/>
            <person name="Southgate A."/>
            <person name="Vilcinskas A."/>
            <person name="Vogt R."/>
            <person name="Wang P."/>
            <person name="Werren J."/>
            <person name="Yu X.Q."/>
            <person name="Zhou J.J."/>
            <person name="Brown S.J."/>
            <person name="Scherer S.E."/>
            <person name="Richards S."/>
            <person name="Blissard G.W."/>
        </authorList>
    </citation>
    <scope>NUCLEOTIDE SEQUENCE</scope>
</reference>
<dbReference type="AlphaFoldDB" id="A0A921ZGA2"/>
<sequence>MISIYYQNVRGLRTKTAVFYRNMCLSAYDIVCLTETWLNGSIVDSELFDDRYLVWRSDRDYLDRKQNKGGGVLIAVRREIAAESLMKWSSSAEDLWVTITLRNKKEVGHRSYKIHICTVYICDQNLLNSITVQRLNFVKNLTNIILQNPLDKFIILGDFNLPNILWSPSSVGTSFTPSNILGSHQCEVFDELNTYNLLQYNCFSNINDRVLDLVFSNHDISVKCCDFPLVKEDPQHKSIVCEANFVRFNTMKPLPYKKFIYYNGNYDSICTGLDAIDWNSELYNKPFEDAVSFMYSSLCELRNLYIPLKTVIPSTKYPIWYSKPLIKILKEKYKFHRKYKNYHNKSDYDSFLILRDRAKLVEAECYTSYIDNIENNIKTNPRAFWSYVKTKSQSHSYPSVFHNDNITSDRGEVIANMFGDPFQHGFIRGKSTTSNLLLCSEFISHHMSEFSQVDIIYTDYTKCFDRIDHSVLLNKLKLVGIR</sequence>
<proteinExistence type="predicted"/>
<feature type="domain" description="Endonuclease/exonuclease/phosphatase" evidence="1">
    <location>
        <begin position="114"/>
        <end position="227"/>
    </location>
</feature>
<evidence type="ECO:0000313" key="2">
    <source>
        <dbReference type="EMBL" id="KAG6457452.1"/>
    </source>
</evidence>
<dbReference type="EMBL" id="JH668547">
    <property type="protein sequence ID" value="KAG6457452.1"/>
    <property type="molecule type" value="Genomic_DNA"/>
</dbReference>
<dbReference type="InterPro" id="IPR005135">
    <property type="entry name" value="Endo/exonuclease/phosphatase"/>
</dbReference>
<gene>
    <name evidence="2" type="ORF">O3G_MSEX010311</name>
</gene>
<dbReference type="GO" id="GO:0061343">
    <property type="term" value="P:cell adhesion involved in heart morphogenesis"/>
    <property type="evidence" value="ECO:0007669"/>
    <property type="project" value="TreeGrafter"/>
</dbReference>
<evidence type="ECO:0000259" key="1">
    <source>
        <dbReference type="Pfam" id="PF14529"/>
    </source>
</evidence>
<dbReference type="PANTHER" id="PTHR33395:SF22">
    <property type="entry name" value="REVERSE TRANSCRIPTASE DOMAIN-CONTAINING PROTEIN"/>
    <property type="match status" value="1"/>
</dbReference>
<organism evidence="2 3">
    <name type="scientific">Manduca sexta</name>
    <name type="common">Tobacco hawkmoth</name>
    <name type="synonym">Tobacco hornworm</name>
    <dbReference type="NCBI Taxonomy" id="7130"/>
    <lineage>
        <taxon>Eukaryota</taxon>
        <taxon>Metazoa</taxon>
        <taxon>Ecdysozoa</taxon>
        <taxon>Arthropoda</taxon>
        <taxon>Hexapoda</taxon>
        <taxon>Insecta</taxon>
        <taxon>Pterygota</taxon>
        <taxon>Neoptera</taxon>
        <taxon>Endopterygota</taxon>
        <taxon>Lepidoptera</taxon>
        <taxon>Glossata</taxon>
        <taxon>Ditrysia</taxon>
        <taxon>Bombycoidea</taxon>
        <taxon>Sphingidae</taxon>
        <taxon>Sphinginae</taxon>
        <taxon>Sphingini</taxon>
        <taxon>Manduca</taxon>
    </lineage>
</organism>
<dbReference type="PANTHER" id="PTHR33395">
    <property type="entry name" value="TRANSCRIPTASE, PUTATIVE-RELATED-RELATED"/>
    <property type="match status" value="1"/>
</dbReference>
<dbReference type="GO" id="GO:0003824">
    <property type="term" value="F:catalytic activity"/>
    <property type="evidence" value="ECO:0007669"/>
    <property type="project" value="InterPro"/>
</dbReference>
<name>A0A921ZGA2_MANSE</name>
<reference evidence="2" key="2">
    <citation type="submission" date="2020-12" db="EMBL/GenBank/DDBJ databases">
        <authorList>
            <person name="Kanost M."/>
        </authorList>
    </citation>
    <scope>NUCLEOTIDE SEQUENCE</scope>
</reference>
<comment type="caution">
    <text evidence="2">The sequence shown here is derived from an EMBL/GenBank/DDBJ whole genome shotgun (WGS) entry which is preliminary data.</text>
</comment>
<dbReference type="Pfam" id="PF14529">
    <property type="entry name" value="Exo_endo_phos_2"/>
    <property type="match status" value="1"/>
</dbReference>
<evidence type="ECO:0000313" key="3">
    <source>
        <dbReference type="Proteomes" id="UP000791440"/>
    </source>
</evidence>
<protein>
    <recommendedName>
        <fullName evidence="1">Endonuclease/exonuclease/phosphatase domain-containing protein</fullName>
    </recommendedName>
</protein>
<dbReference type="GO" id="GO:0031012">
    <property type="term" value="C:extracellular matrix"/>
    <property type="evidence" value="ECO:0007669"/>
    <property type="project" value="TreeGrafter"/>
</dbReference>
<dbReference type="Proteomes" id="UP000791440">
    <property type="component" value="Unassembled WGS sequence"/>
</dbReference>
<accession>A0A921ZGA2</accession>
<keyword evidence="3" id="KW-1185">Reference proteome</keyword>
<feature type="non-terminal residue" evidence="2">
    <location>
        <position position="482"/>
    </location>
</feature>